<feature type="compositionally biased region" description="Acidic residues" evidence="2">
    <location>
        <begin position="514"/>
        <end position="530"/>
    </location>
</feature>
<dbReference type="SMART" id="SM00343">
    <property type="entry name" value="ZnF_C2HC"/>
    <property type="match status" value="2"/>
</dbReference>
<feature type="compositionally biased region" description="Low complexity" evidence="2">
    <location>
        <begin position="549"/>
        <end position="558"/>
    </location>
</feature>
<dbReference type="InterPro" id="IPR012337">
    <property type="entry name" value="RNaseH-like_sf"/>
</dbReference>
<evidence type="ECO:0000256" key="2">
    <source>
        <dbReference type="SAM" id="MobiDB-lite"/>
    </source>
</evidence>
<dbReference type="InterPro" id="IPR043502">
    <property type="entry name" value="DNA/RNA_pol_sf"/>
</dbReference>
<keyword evidence="1" id="KW-0862">Zinc</keyword>
<feature type="domain" description="Reverse transcriptase" evidence="4">
    <location>
        <begin position="1378"/>
        <end position="1660"/>
    </location>
</feature>
<feature type="region of interest" description="Disordered" evidence="2">
    <location>
        <begin position="633"/>
        <end position="740"/>
    </location>
</feature>
<dbReference type="InterPro" id="IPR026960">
    <property type="entry name" value="RVT-Znf"/>
</dbReference>
<dbReference type="InterPro" id="IPR005135">
    <property type="entry name" value="Endo/exonuclease/phosphatase"/>
</dbReference>
<evidence type="ECO:0000256" key="1">
    <source>
        <dbReference type="PROSITE-ProRule" id="PRU00047"/>
    </source>
</evidence>
<accession>A0AAD8VRL3</accession>
<proteinExistence type="predicted"/>
<dbReference type="Gene3D" id="4.10.60.10">
    <property type="entry name" value="Zinc finger, CCHC-type"/>
    <property type="match status" value="1"/>
</dbReference>
<dbReference type="InterPro" id="IPR036875">
    <property type="entry name" value="Znf_CCHC_sf"/>
</dbReference>
<dbReference type="InterPro" id="IPR000477">
    <property type="entry name" value="RT_dom"/>
</dbReference>
<feature type="region of interest" description="Disordered" evidence="2">
    <location>
        <begin position="491"/>
        <end position="558"/>
    </location>
</feature>
<dbReference type="InterPro" id="IPR036397">
    <property type="entry name" value="RNaseH_sf"/>
</dbReference>
<reference evidence="5" key="1">
    <citation type="submission" date="2023-07" db="EMBL/GenBank/DDBJ databases">
        <title>A chromosome-level genome assembly of Lolium multiflorum.</title>
        <authorList>
            <person name="Chen Y."/>
            <person name="Copetti D."/>
            <person name="Kolliker R."/>
            <person name="Studer B."/>
        </authorList>
    </citation>
    <scope>NUCLEOTIDE SEQUENCE</scope>
    <source>
        <strain evidence="5">02402/16</strain>
        <tissue evidence="5">Leaf</tissue>
    </source>
</reference>
<dbReference type="SUPFAM" id="SSF56672">
    <property type="entry name" value="DNA/RNA polymerases"/>
    <property type="match status" value="1"/>
</dbReference>
<keyword evidence="6" id="KW-1185">Reference proteome</keyword>
<gene>
    <name evidence="5" type="ORF">QYE76_019890</name>
</gene>
<name>A0AAD8VRL3_LOLMU</name>
<evidence type="ECO:0000313" key="6">
    <source>
        <dbReference type="Proteomes" id="UP001231189"/>
    </source>
</evidence>
<feature type="compositionally biased region" description="Basic and acidic residues" evidence="2">
    <location>
        <begin position="127"/>
        <end position="178"/>
    </location>
</feature>
<dbReference type="SUPFAM" id="SSF57756">
    <property type="entry name" value="Retrovirus zinc finger-like domains"/>
    <property type="match status" value="1"/>
</dbReference>
<organism evidence="5 6">
    <name type="scientific">Lolium multiflorum</name>
    <name type="common">Italian ryegrass</name>
    <name type="synonym">Lolium perenne subsp. multiflorum</name>
    <dbReference type="NCBI Taxonomy" id="4521"/>
    <lineage>
        <taxon>Eukaryota</taxon>
        <taxon>Viridiplantae</taxon>
        <taxon>Streptophyta</taxon>
        <taxon>Embryophyta</taxon>
        <taxon>Tracheophyta</taxon>
        <taxon>Spermatophyta</taxon>
        <taxon>Magnoliopsida</taxon>
        <taxon>Liliopsida</taxon>
        <taxon>Poales</taxon>
        <taxon>Poaceae</taxon>
        <taxon>BOP clade</taxon>
        <taxon>Pooideae</taxon>
        <taxon>Poodae</taxon>
        <taxon>Poeae</taxon>
        <taxon>Poeae Chloroplast Group 2 (Poeae type)</taxon>
        <taxon>Loliodinae</taxon>
        <taxon>Loliinae</taxon>
        <taxon>Lolium</taxon>
    </lineage>
</organism>
<keyword evidence="1" id="KW-0863">Zinc-finger</keyword>
<dbReference type="InterPro" id="IPR036691">
    <property type="entry name" value="Endo/exonu/phosph_ase_sf"/>
</dbReference>
<dbReference type="Proteomes" id="UP001231189">
    <property type="component" value="Unassembled WGS sequence"/>
</dbReference>
<dbReference type="GO" id="GO:0008270">
    <property type="term" value="F:zinc ion binding"/>
    <property type="evidence" value="ECO:0007669"/>
    <property type="project" value="UniProtKB-KW"/>
</dbReference>
<comment type="caution">
    <text evidence="5">The sequence shown here is derived from an EMBL/GenBank/DDBJ whole genome shotgun (WGS) entry which is preliminary data.</text>
</comment>
<dbReference type="GO" id="GO:0003676">
    <property type="term" value="F:nucleic acid binding"/>
    <property type="evidence" value="ECO:0007669"/>
    <property type="project" value="InterPro"/>
</dbReference>
<feature type="compositionally biased region" description="Low complexity" evidence="2">
    <location>
        <begin position="56"/>
        <end position="76"/>
    </location>
</feature>
<dbReference type="Pfam" id="PF00078">
    <property type="entry name" value="RVT_1"/>
    <property type="match status" value="1"/>
</dbReference>
<evidence type="ECO:0008006" key="7">
    <source>
        <dbReference type="Google" id="ProtNLM"/>
    </source>
</evidence>
<dbReference type="Pfam" id="PF13456">
    <property type="entry name" value="RVT_3"/>
    <property type="match status" value="1"/>
</dbReference>
<dbReference type="Gene3D" id="3.60.10.10">
    <property type="entry name" value="Endonuclease/exonuclease/phosphatase"/>
    <property type="match status" value="1"/>
</dbReference>
<dbReference type="InterPro" id="IPR002156">
    <property type="entry name" value="RNaseH_domain"/>
</dbReference>
<feature type="region of interest" description="Disordered" evidence="2">
    <location>
        <begin position="102"/>
        <end position="205"/>
    </location>
</feature>
<dbReference type="InterPro" id="IPR001878">
    <property type="entry name" value="Znf_CCHC"/>
</dbReference>
<feature type="compositionally biased region" description="Low complexity" evidence="2">
    <location>
        <begin position="633"/>
        <end position="652"/>
    </location>
</feature>
<dbReference type="CDD" id="cd06222">
    <property type="entry name" value="RNase_H_like"/>
    <property type="match status" value="1"/>
</dbReference>
<feature type="domain" description="CCHC-type" evidence="3">
    <location>
        <begin position="272"/>
        <end position="287"/>
    </location>
</feature>
<feature type="compositionally biased region" description="Basic residues" evidence="2">
    <location>
        <begin position="191"/>
        <end position="202"/>
    </location>
</feature>
<sequence>MARRQSRRRHVLHHCHRATARRHLIAGRRRVSVPSVEELLLQRSEHYRKRQRSTKSSGGVAAPGAEESPAAARPPRSVCHLPMELSVVNIPSQLEEFTKSGFTRAGRERGTNARHQGASAGRGGSPGRRDPSPAASRREAALREELVQRAPRPVRDHGRDTSWREDRGRSSPRREQRWDAPVAQPAGPPAAKKKKKSKKKRTAAGGAVGVAAGGGQLGHLPMVPPQGPSLVGRADTQLGVSAPSEKSPTSNICFNCGEMGHFRSACTRPEQCLFCGDPGHLAAACTERFNRRRRREVIEYLGHGIDGGFYYIDLGGAELSTPQHLAVITVLPEQDPPLQIEVTVDTIRAELTQLESTWVWNVREISPTEFAVAFPSAELLRALSWSNTTILPANNIGVSVRPSCVDPVTVATLSEVWVRVHGIPEEARSEHIIELISQTIGKLVTVDPLSLPGDGPVRMLILCPDPARLACTLPHVFFGKGGRALTVEVEEDMAQAGSRSPPLDPSPPHHNDDAGDDDASSEGDSEDDLGGDGVESSPRQPPNAGAGTGASAAMGARSGAQATLSGSALAHWSAPAKLGSSFPRVTAVGTVTSGGLPIMEYGSNFPQESSSASVGLDVCPPQSPRSPGLVCYTRSPGSTPTSPLGPATPGPTVLEPASVFPDTPVAGAKTRAPRRQRQSTQPSRHSARLARSRSGAEAMEPTVAEQAARRAAARNLDSGTHPLPRSPPSAPPPPSGSRFSVLASASLDHLGQVASDCGVIFRGERGPRAEQLAAIQAKEVYDGVLAASRAQLERERATPATLTNPVQLAPGGFEAPGRKQQLKEYMRREHVDIVGLQETIKESFLLHELEGLSSHKFAWHWRPATGHSGGILLGVKEDTFDVEDMEHGEFFVSMAVTHKRSNLSWEVIIVYGPADHSRSQVFLAELQAKIDRCTTPVVVAGDFNLIRSPEDKTSSRVDIPRMRMFNDCLADLALREITRVGARFTWSNNRIDPIQSVLDRVFVSVEWEMAFPLCSLRAATRIGSDHSPLLLCSGGETPPRPNRFHFENFWLGQPGFVEAVGYKWVRAADSPPRVFNAVDVWHHCAKIARQFMRGWGANIGAEVRRKKDLLLRQIQELDRVADEEGLVAEEWLQRYALEHSLMEIFRGEEVFWRQRSRQNWLLQGDANTAYFHAIANGRRRKCSIPCLWDGDLLLEEAGEITTHIYTFYKGLFAAGPRTGVALAADLWPAGAWVSDEENAALTLPFLATEVRSALEGMKANSAPGPDGLPVVFFQKFWAKLQETILPMFQEFYVGTLDMGRLNYGVITLIPKLVLNHVQPRVTAEMNEALLQPFREEEVRVALNSIGDLKAPGPDGMPAIFYKRHWGMVGSNVIKEVLEVLNGGPIPENWNDTWITLIPKINNPEAMKDLRPISLCNVVYKLISKVLANRLKVILDEIISPNQSAFVPGRLITDNILLAYEVTHHMHNKRTGTEGVAALKLDMSKAYDRVEWGFLEQMMRKLGFHDRWINLIMKCCCTVKYRFKLNGSLTEEVIPGRGLRQGDPISPYLFLICGEAFSCLLNAADEDGRLEGVRVAQEAPSFNHLLFADDSLILLKVNDDSTVQLLQILELYESCSGQTVNIDKSSLVFSKNTKEREKKSMMEALGITKEAPNEKYLGLPVYIGKSKTKIFGYLKDRIWKLISGWMEKWLSKMGKEVLIKACAQAIPIFAMSCFDITKSLCDQISAMICRFWWAQQEDENKIHWMSWEKLSSSKKVGGLGYKDLHSFNIAMLAKQGWRLLTEPTSLCARVLKAKYYPNTSVLRAEPVDGMSYSWRSILKGIQLLKDGVIKRVGKGNTVDMWADPWVPRSGSPFLITNKGQLMLNHVNDLLDPITGSWDMDLVSECLWPADATHVLSIPVNLELEDTWAWRLEPKGLFSVKSAYKLHKTLLEHQGSATGIDNSGQVAGFAWKDIWSCPCPPNIKQFLWRVAHDSLPHRGNIMRRGVDLDPLCPVCHRLSEDGAHLFLRCKGVRQAWAGAGLEGTRRTLLDCYGPKDVLYAILQLETPKKIKCVALLWNWWKHRNKINAGEGKLDVAEVIFNTARCAAEYEQFCVKSMVLKGPINQNWRPPGEERLKMNTDGSFFIASSLGGWGYVLRDSRGNVIASAAGRLDHVSNALQAEAMACLQAVLAAHDLGVQQIEFESDALMLVQAVNSDDFDRAENGVLFKEIKRLLPLFFTFFSVKHCPRACNKVANALASFGAKLVHHPLVVWQGDVPCCARVFVASDIAIISG</sequence>
<feature type="compositionally biased region" description="Pro residues" evidence="2">
    <location>
        <begin position="724"/>
        <end position="735"/>
    </location>
</feature>
<dbReference type="PROSITE" id="PS50158">
    <property type="entry name" value="ZF_CCHC"/>
    <property type="match status" value="2"/>
</dbReference>
<evidence type="ECO:0000313" key="5">
    <source>
        <dbReference type="EMBL" id="KAK1614373.1"/>
    </source>
</evidence>
<dbReference type="CDD" id="cd01650">
    <property type="entry name" value="RT_nLTR_like"/>
    <property type="match status" value="1"/>
</dbReference>
<dbReference type="EMBL" id="JAUUTY010000006">
    <property type="protein sequence ID" value="KAK1614373.1"/>
    <property type="molecule type" value="Genomic_DNA"/>
</dbReference>
<dbReference type="Pfam" id="PF03372">
    <property type="entry name" value="Exo_endo_phos"/>
    <property type="match status" value="1"/>
</dbReference>
<dbReference type="Pfam" id="PF13966">
    <property type="entry name" value="zf-RVT"/>
    <property type="match status" value="1"/>
</dbReference>
<keyword evidence="1" id="KW-0479">Metal-binding</keyword>
<dbReference type="PANTHER" id="PTHR33116">
    <property type="entry name" value="REVERSE TRANSCRIPTASE ZINC-BINDING DOMAIN-CONTAINING PROTEIN-RELATED-RELATED"/>
    <property type="match status" value="1"/>
</dbReference>
<evidence type="ECO:0000259" key="3">
    <source>
        <dbReference type="PROSITE" id="PS50158"/>
    </source>
</evidence>
<dbReference type="PROSITE" id="PS50878">
    <property type="entry name" value="RT_POL"/>
    <property type="match status" value="1"/>
</dbReference>
<dbReference type="SUPFAM" id="SSF56219">
    <property type="entry name" value="DNase I-like"/>
    <property type="match status" value="1"/>
</dbReference>
<feature type="region of interest" description="Disordered" evidence="2">
    <location>
        <begin position="44"/>
        <end position="76"/>
    </location>
</feature>
<dbReference type="SUPFAM" id="SSF53098">
    <property type="entry name" value="Ribonuclease H-like"/>
    <property type="match status" value="1"/>
</dbReference>
<protein>
    <recommendedName>
        <fullName evidence="7">Reverse transcriptase domain-containing protein</fullName>
    </recommendedName>
</protein>
<dbReference type="Gene3D" id="3.30.420.10">
    <property type="entry name" value="Ribonuclease H-like superfamily/Ribonuclease H"/>
    <property type="match status" value="1"/>
</dbReference>
<feature type="domain" description="CCHC-type" evidence="3">
    <location>
        <begin position="253"/>
        <end position="268"/>
    </location>
</feature>
<dbReference type="InterPro" id="IPR044730">
    <property type="entry name" value="RNase_H-like_dom_plant"/>
</dbReference>
<dbReference type="Pfam" id="PF00098">
    <property type="entry name" value="zf-CCHC"/>
    <property type="match status" value="1"/>
</dbReference>
<dbReference type="GO" id="GO:0004523">
    <property type="term" value="F:RNA-DNA hybrid ribonuclease activity"/>
    <property type="evidence" value="ECO:0007669"/>
    <property type="project" value="InterPro"/>
</dbReference>
<dbReference type="PANTHER" id="PTHR33116:SF86">
    <property type="entry name" value="REVERSE TRANSCRIPTASE DOMAIN-CONTAINING PROTEIN"/>
    <property type="match status" value="1"/>
</dbReference>
<evidence type="ECO:0000259" key="4">
    <source>
        <dbReference type="PROSITE" id="PS50878"/>
    </source>
</evidence>